<dbReference type="RefSeq" id="XP_019770637.1">
    <property type="nucleotide sequence ID" value="XM_019915078.2"/>
</dbReference>
<dbReference type="InterPro" id="IPR018022">
    <property type="entry name" value="IPT"/>
</dbReference>
<dbReference type="PROSITE" id="PS00028">
    <property type="entry name" value="ZINC_FINGER_C2H2_1"/>
    <property type="match status" value="1"/>
</dbReference>
<dbReference type="EnsemblMetazoa" id="XM_019915078.1">
    <property type="protein sequence ID" value="XP_019770637.1"/>
    <property type="gene ID" value="LOC109544756"/>
</dbReference>
<evidence type="ECO:0000259" key="6">
    <source>
        <dbReference type="PROSITE" id="PS00028"/>
    </source>
</evidence>
<dbReference type="InterPro" id="IPR036236">
    <property type="entry name" value="Znf_C2H2_sf"/>
</dbReference>
<dbReference type="GO" id="GO:0006400">
    <property type="term" value="P:tRNA modification"/>
    <property type="evidence" value="ECO:0007669"/>
    <property type="project" value="TreeGrafter"/>
</dbReference>
<dbReference type="InterPro" id="IPR013087">
    <property type="entry name" value="Znf_C2H2_type"/>
</dbReference>
<dbReference type="HAMAP" id="MF_00185">
    <property type="entry name" value="IPP_trans"/>
    <property type="match status" value="1"/>
</dbReference>
<dbReference type="PANTHER" id="PTHR11088">
    <property type="entry name" value="TRNA DIMETHYLALLYLTRANSFERASE"/>
    <property type="match status" value="1"/>
</dbReference>
<protein>
    <recommendedName>
        <fullName evidence="6">C2H2-type domain-containing protein</fullName>
    </recommendedName>
</protein>
<dbReference type="SUPFAM" id="SSF57667">
    <property type="entry name" value="beta-beta-alpha zinc fingers"/>
    <property type="match status" value="1"/>
</dbReference>
<evidence type="ECO:0000256" key="5">
    <source>
        <dbReference type="RuleBase" id="RU003785"/>
    </source>
</evidence>
<dbReference type="PANTHER" id="PTHR11088:SF89">
    <property type="entry name" value="TRNA DIMETHYLALLYLTRANSFERASE"/>
    <property type="match status" value="1"/>
</dbReference>
<dbReference type="KEGG" id="dpa:109544756"/>
<evidence type="ECO:0000256" key="4">
    <source>
        <dbReference type="ARBA" id="ARBA00022840"/>
    </source>
</evidence>
<evidence type="ECO:0000256" key="3">
    <source>
        <dbReference type="ARBA" id="ARBA00022741"/>
    </source>
</evidence>
<dbReference type="NCBIfam" id="TIGR00174">
    <property type="entry name" value="miaA"/>
    <property type="match status" value="1"/>
</dbReference>
<keyword evidence="3 5" id="KW-0547">Nucleotide-binding</keyword>
<dbReference type="SUPFAM" id="SSF52540">
    <property type="entry name" value="P-loop containing nucleoside triphosphate hydrolases"/>
    <property type="match status" value="2"/>
</dbReference>
<dbReference type="GO" id="GO:0005739">
    <property type="term" value="C:mitochondrion"/>
    <property type="evidence" value="ECO:0007669"/>
    <property type="project" value="TreeGrafter"/>
</dbReference>
<reference evidence="8" key="1">
    <citation type="journal article" date="2013" name="Genome Biol.">
        <title>Draft genome of the mountain pine beetle, Dendroctonus ponderosae Hopkins, a major forest pest.</title>
        <authorList>
            <person name="Keeling C.I."/>
            <person name="Yuen M.M."/>
            <person name="Liao N.Y."/>
            <person name="Docking T.R."/>
            <person name="Chan S.K."/>
            <person name="Taylor G.A."/>
            <person name="Palmquist D.L."/>
            <person name="Jackman S.D."/>
            <person name="Nguyen A."/>
            <person name="Li M."/>
            <person name="Henderson H."/>
            <person name="Janes J.K."/>
            <person name="Zhao Y."/>
            <person name="Pandoh P."/>
            <person name="Moore R."/>
            <person name="Sperling F.A."/>
            <person name="Huber D.P."/>
            <person name="Birol I."/>
            <person name="Jones S.J."/>
            <person name="Bohlmann J."/>
        </authorList>
    </citation>
    <scope>NUCLEOTIDE SEQUENCE</scope>
</reference>
<evidence type="ECO:0000313" key="7">
    <source>
        <dbReference type="EnsemblMetazoa" id="XP_019770637.1"/>
    </source>
</evidence>
<dbReference type="Gene3D" id="3.30.160.60">
    <property type="entry name" value="Classic Zinc Finger"/>
    <property type="match status" value="1"/>
</dbReference>
<evidence type="ECO:0000313" key="8">
    <source>
        <dbReference type="Proteomes" id="UP000019118"/>
    </source>
</evidence>
<dbReference type="InterPro" id="IPR027417">
    <property type="entry name" value="P-loop_NTPase"/>
</dbReference>
<comment type="similarity">
    <text evidence="1 5">Belongs to the IPP transferase family.</text>
</comment>
<dbReference type="Proteomes" id="UP000019118">
    <property type="component" value="Unassembled WGS sequence"/>
</dbReference>
<dbReference type="AlphaFoldDB" id="A0AAR5QBN8"/>
<dbReference type="InterPro" id="IPR039657">
    <property type="entry name" value="Dimethylallyltransferase"/>
</dbReference>
<dbReference type="Gene3D" id="1.10.20.140">
    <property type="match status" value="1"/>
</dbReference>
<keyword evidence="4 5" id="KW-0067">ATP-binding</keyword>
<dbReference type="GO" id="GO:0005524">
    <property type="term" value="F:ATP binding"/>
    <property type="evidence" value="ECO:0007669"/>
    <property type="project" value="UniProtKB-KW"/>
</dbReference>
<organism evidence="7 8">
    <name type="scientific">Dendroctonus ponderosae</name>
    <name type="common">Mountain pine beetle</name>
    <dbReference type="NCBI Taxonomy" id="77166"/>
    <lineage>
        <taxon>Eukaryota</taxon>
        <taxon>Metazoa</taxon>
        <taxon>Ecdysozoa</taxon>
        <taxon>Arthropoda</taxon>
        <taxon>Hexapoda</taxon>
        <taxon>Insecta</taxon>
        <taxon>Pterygota</taxon>
        <taxon>Neoptera</taxon>
        <taxon>Endopterygota</taxon>
        <taxon>Coleoptera</taxon>
        <taxon>Polyphaga</taxon>
        <taxon>Cucujiformia</taxon>
        <taxon>Curculionidae</taxon>
        <taxon>Scolytinae</taxon>
        <taxon>Dendroctonus</taxon>
    </lineage>
</organism>
<reference evidence="7" key="2">
    <citation type="submission" date="2024-08" db="UniProtKB">
        <authorList>
            <consortium name="EnsemblMetazoa"/>
        </authorList>
    </citation>
    <scope>IDENTIFICATION</scope>
</reference>
<keyword evidence="2 5" id="KW-0808">Transferase</keyword>
<dbReference type="GeneID" id="109544756"/>
<evidence type="ECO:0000256" key="2">
    <source>
        <dbReference type="ARBA" id="ARBA00022679"/>
    </source>
</evidence>
<evidence type="ECO:0000256" key="1">
    <source>
        <dbReference type="ARBA" id="ARBA00005842"/>
    </source>
</evidence>
<sequence>MGLKMSRKLPLVVILGPTGSGKTKLSLEVATKFGGEIIGADSMQVYRGLNIASAKATEEEQAVAPHHLINILEPDQLFTVLEYRNRAVPIIEDLLKSDKLPVVVGGTNYYIESLLWRILVQNPEEKVLTQTGMLPSNQHELASSVLHEQLKRLDPAMARRLHPNNKRKILRSLEILHQRGKKHSEIIDEQCQTSMSTSGGGLRYDNAVVFWLQCDQDVLNKRLDDRVDKMIEEGLLEELLHFHKVYNQQRLLEGGPPDYTKGIFQSIGFKEFHSYLILSEAEKTSEVGRKLLQLAIDELKMVTRRYARKQIKWMSNRFLSRKDRQVPPIYALDTSDVAQWTQKVTNPAFRIVESHICGTLSTIEPLPMRDTVSVPNLLDDSYLCEVCNRIFVGKHQRDIHMNSRKHRKILANKAKQQKLSLASNEEACGR</sequence>
<dbReference type="Gene3D" id="3.40.50.300">
    <property type="entry name" value="P-loop containing nucleotide triphosphate hydrolases"/>
    <property type="match status" value="1"/>
</dbReference>
<accession>A0AAR5QBN8</accession>
<dbReference type="Pfam" id="PF12874">
    <property type="entry name" value="zf-met"/>
    <property type="match status" value="1"/>
</dbReference>
<dbReference type="Pfam" id="PF01715">
    <property type="entry name" value="IPPT"/>
    <property type="match status" value="1"/>
</dbReference>
<keyword evidence="8" id="KW-1185">Reference proteome</keyword>
<feature type="domain" description="C2H2-type" evidence="6">
    <location>
        <begin position="384"/>
        <end position="406"/>
    </location>
</feature>
<dbReference type="GO" id="GO:0052381">
    <property type="term" value="F:tRNA dimethylallyltransferase activity"/>
    <property type="evidence" value="ECO:0007669"/>
    <property type="project" value="InterPro"/>
</dbReference>
<name>A0AAR5QBN8_DENPD</name>
<proteinExistence type="inferred from homology"/>